<name>A0A9W6NJQ2_9ACTN</name>
<dbReference type="RefSeq" id="WP_271188946.1">
    <property type="nucleotide sequence ID" value="NZ_BSFP01000003.1"/>
</dbReference>
<dbReference type="Gene3D" id="1.10.357.10">
    <property type="entry name" value="Tetracycline Repressor, domain 2"/>
    <property type="match status" value="1"/>
</dbReference>
<dbReference type="PANTHER" id="PTHR30055">
    <property type="entry name" value="HTH-TYPE TRANSCRIPTIONAL REGULATOR RUTR"/>
    <property type="match status" value="1"/>
</dbReference>
<organism evidence="6 7">
    <name type="scientific">Dactylosporangium matsuzakiense</name>
    <dbReference type="NCBI Taxonomy" id="53360"/>
    <lineage>
        <taxon>Bacteria</taxon>
        <taxon>Bacillati</taxon>
        <taxon>Actinomycetota</taxon>
        <taxon>Actinomycetes</taxon>
        <taxon>Micromonosporales</taxon>
        <taxon>Micromonosporaceae</taxon>
        <taxon>Dactylosporangium</taxon>
    </lineage>
</organism>
<dbReference type="Pfam" id="PF00440">
    <property type="entry name" value="TetR_N"/>
    <property type="match status" value="1"/>
</dbReference>
<feature type="domain" description="HTH tetR-type" evidence="5">
    <location>
        <begin position="14"/>
        <end position="73"/>
    </location>
</feature>
<reference evidence="6" key="1">
    <citation type="journal article" date="2014" name="Int. J. Syst. Evol. Microbiol.">
        <title>Complete genome sequence of Corynebacterium casei LMG S-19264T (=DSM 44701T), isolated from a smear-ripened cheese.</title>
        <authorList>
            <consortium name="US DOE Joint Genome Institute (JGI-PGF)"/>
            <person name="Walter F."/>
            <person name="Albersmeier A."/>
            <person name="Kalinowski J."/>
            <person name="Ruckert C."/>
        </authorList>
    </citation>
    <scope>NUCLEOTIDE SEQUENCE</scope>
    <source>
        <strain evidence="6">VKM Ac-1321</strain>
    </source>
</reference>
<proteinExistence type="predicted"/>
<dbReference type="PANTHER" id="PTHR30055:SF234">
    <property type="entry name" value="HTH-TYPE TRANSCRIPTIONAL REGULATOR BETI"/>
    <property type="match status" value="1"/>
</dbReference>
<dbReference type="GO" id="GO:0000976">
    <property type="term" value="F:transcription cis-regulatory region binding"/>
    <property type="evidence" value="ECO:0007669"/>
    <property type="project" value="TreeGrafter"/>
</dbReference>
<feature type="DNA-binding region" description="H-T-H motif" evidence="4">
    <location>
        <begin position="36"/>
        <end position="55"/>
    </location>
</feature>
<evidence type="ECO:0000313" key="7">
    <source>
        <dbReference type="Proteomes" id="UP001143480"/>
    </source>
</evidence>
<sequence>MAASDARAPRADAQRNYERILAVARTVIEEQGTQASLRDVARRAGVGLGTLYRHFPSRDALLEALLRRRFDDLAERADVLGGSCPPHEALARWLDEFVAGAGRYRGLPASIMATLHADDSPLHASCLAMRRSVGALLQQAQTAGQVRPDVTAVDVFALANAVGWIAEQDPALTARREHLLALVLDGLGHSAATSRPLDTPG</sequence>
<dbReference type="InterPro" id="IPR036271">
    <property type="entry name" value="Tet_transcr_reg_TetR-rel_C_sf"/>
</dbReference>
<dbReference type="EMBL" id="BSFP01000003">
    <property type="protein sequence ID" value="GLK99290.1"/>
    <property type="molecule type" value="Genomic_DNA"/>
</dbReference>
<keyword evidence="7" id="KW-1185">Reference proteome</keyword>
<dbReference type="InterPro" id="IPR009057">
    <property type="entry name" value="Homeodomain-like_sf"/>
</dbReference>
<evidence type="ECO:0000256" key="1">
    <source>
        <dbReference type="ARBA" id="ARBA00023015"/>
    </source>
</evidence>
<dbReference type="SUPFAM" id="SSF46689">
    <property type="entry name" value="Homeodomain-like"/>
    <property type="match status" value="1"/>
</dbReference>
<keyword evidence="1" id="KW-0805">Transcription regulation</keyword>
<evidence type="ECO:0000256" key="2">
    <source>
        <dbReference type="ARBA" id="ARBA00023125"/>
    </source>
</evidence>
<protein>
    <submittedName>
        <fullName evidence="6">TetR family transcriptional regulator</fullName>
    </submittedName>
</protein>
<evidence type="ECO:0000259" key="5">
    <source>
        <dbReference type="PROSITE" id="PS50977"/>
    </source>
</evidence>
<keyword evidence="3" id="KW-0804">Transcription</keyword>
<gene>
    <name evidence="6" type="ORF">GCM10017581_010310</name>
</gene>
<dbReference type="InterPro" id="IPR001647">
    <property type="entry name" value="HTH_TetR"/>
</dbReference>
<comment type="caution">
    <text evidence="6">The sequence shown here is derived from an EMBL/GenBank/DDBJ whole genome shotgun (WGS) entry which is preliminary data.</text>
</comment>
<dbReference type="InterPro" id="IPR049445">
    <property type="entry name" value="TetR_SbtR-like_C"/>
</dbReference>
<dbReference type="InterPro" id="IPR050109">
    <property type="entry name" value="HTH-type_TetR-like_transc_reg"/>
</dbReference>
<dbReference type="PRINTS" id="PR00455">
    <property type="entry name" value="HTHTETR"/>
</dbReference>
<evidence type="ECO:0000313" key="6">
    <source>
        <dbReference type="EMBL" id="GLK99290.1"/>
    </source>
</evidence>
<dbReference type="AlphaFoldDB" id="A0A9W6NJQ2"/>
<keyword evidence="2 4" id="KW-0238">DNA-binding</keyword>
<dbReference type="PROSITE" id="PS50977">
    <property type="entry name" value="HTH_TETR_2"/>
    <property type="match status" value="1"/>
</dbReference>
<dbReference type="Pfam" id="PF21597">
    <property type="entry name" value="TetR_C_43"/>
    <property type="match status" value="1"/>
</dbReference>
<evidence type="ECO:0000256" key="4">
    <source>
        <dbReference type="PROSITE-ProRule" id="PRU00335"/>
    </source>
</evidence>
<dbReference type="SUPFAM" id="SSF48498">
    <property type="entry name" value="Tetracyclin repressor-like, C-terminal domain"/>
    <property type="match status" value="1"/>
</dbReference>
<dbReference type="Proteomes" id="UP001143480">
    <property type="component" value="Unassembled WGS sequence"/>
</dbReference>
<dbReference type="GO" id="GO:0003700">
    <property type="term" value="F:DNA-binding transcription factor activity"/>
    <property type="evidence" value="ECO:0007669"/>
    <property type="project" value="TreeGrafter"/>
</dbReference>
<evidence type="ECO:0000256" key="3">
    <source>
        <dbReference type="ARBA" id="ARBA00023163"/>
    </source>
</evidence>
<accession>A0A9W6NJQ2</accession>
<reference evidence="6" key="2">
    <citation type="submission" date="2023-01" db="EMBL/GenBank/DDBJ databases">
        <authorList>
            <person name="Sun Q."/>
            <person name="Evtushenko L."/>
        </authorList>
    </citation>
    <scope>NUCLEOTIDE SEQUENCE</scope>
    <source>
        <strain evidence="6">VKM Ac-1321</strain>
    </source>
</reference>